<comment type="caution">
    <text evidence="6">The sequence shown here is derived from an EMBL/GenBank/DDBJ whole genome shotgun (WGS) entry which is preliminary data.</text>
</comment>
<dbReference type="GO" id="GO:0016020">
    <property type="term" value="C:membrane"/>
    <property type="evidence" value="ECO:0007669"/>
    <property type="project" value="UniProtKB-SubCell"/>
</dbReference>
<evidence type="ECO:0000256" key="4">
    <source>
        <dbReference type="ARBA" id="ARBA00023136"/>
    </source>
</evidence>
<evidence type="ECO:0000256" key="2">
    <source>
        <dbReference type="ARBA" id="ARBA00022692"/>
    </source>
</evidence>
<feature type="transmembrane region" description="Helical" evidence="5">
    <location>
        <begin position="122"/>
        <end position="139"/>
    </location>
</feature>
<feature type="transmembrane region" description="Helical" evidence="5">
    <location>
        <begin position="356"/>
        <end position="385"/>
    </location>
</feature>
<keyword evidence="4 5" id="KW-0472">Membrane</keyword>
<evidence type="ECO:0000256" key="5">
    <source>
        <dbReference type="SAM" id="Phobius"/>
    </source>
</evidence>
<protein>
    <submittedName>
        <fullName evidence="6">Uncharacterized protein</fullName>
    </submittedName>
</protein>
<dbReference type="AlphaFoldDB" id="A0AAV9Y2P0"/>
<feature type="transmembrane region" description="Helical" evidence="5">
    <location>
        <begin position="45"/>
        <end position="65"/>
    </location>
</feature>
<comment type="subcellular location">
    <subcellularLocation>
        <location evidence="1">Membrane</location>
        <topology evidence="1">Multi-pass membrane protein</topology>
    </subcellularLocation>
</comment>
<gene>
    <name evidence="6" type="ORF">RS030_101636</name>
</gene>
<organism evidence="6 7">
    <name type="scientific">Cryptosporidium xiaoi</name>
    <dbReference type="NCBI Taxonomy" id="659607"/>
    <lineage>
        <taxon>Eukaryota</taxon>
        <taxon>Sar</taxon>
        <taxon>Alveolata</taxon>
        <taxon>Apicomplexa</taxon>
        <taxon>Conoidasida</taxon>
        <taxon>Coccidia</taxon>
        <taxon>Eucoccidiorida</taxon>
        <taxon>Eimeriorina</taxon>
        <taxon>Cryptosporidiidae</taxon>
        <taxon>Cryptosporidium</taxon>
    </lineage>
</organism>
<feature type="transmembrane region" description="Helical" evidence="5">
    <location>
        <begin position="85"/>
        <end position="110"/>
    </location>
</feature>
<sequence length="502" mass="58642">MDFILISFIIVYNVLTFLISLRILYIFEDKDESRGFFRQTLLSRLLILTGLQLLWLNFMLVPISILNKYPIIGSQDQRTVNIDILFNVVLVTNILFISILFPFSMFYYETQFDTRIGLKRSYTPYILTFIVMVIVWTLIGGNYGVFREIIINSVSNITCSELINLGYVLSNECINNILHTNGSFFISTTSLFLFIGYVYNILFIGVGCVLIPLYLLYTFQNRPKKLNKDEYKHKISEIFEISKLLSIKGEELKRKYDNFLENTSENIFSSNFILSINMKRNIKNKIRKYEKEVISLNTYLENIEAGYNIKSEDYIYLATKLILLFFSLLLSLSIFIIFILNLIFDSNKTINYSGNQFINLLFIVFSIILPVYLSINVCFTWNILAQKLCYCFPIHIMIKSKTPLNSMIFNIGMVLFSAINIIFITNLSLSWLFKSDLYYIFLLASNTKLNYKFIPNHIFVYSLFGVSISTLIIYFTSFIWDNGIKINQKTPKILTKYITNNK</sequence>
<feature type="transmembrane region" description="Helical" evidence="5">
    <location>
        <begin position="191"/>
        <end position="217"/>
    </location>
</feature>
<accession>A0AAV9Y2P0</accession>
<dbReference type="EMBL" id="JAWDEY010000001">
    <property type="protein sequence ID" value="KAK6591201.1"/>
    <property type="molecule type" value="Genomic_DNA"/>
</dbReference>
<dbReference type="PANTHER" id="PTHR31652:SF0">
    <property type="entry name" value="LIMR FAMILY PROTEIN DDB_G0283707-RELATED"/>
    <property type="match status" value="1"/>
</dbReference>
<dbReference type="PANTHER" id="PTHR31652">
    <property type="entry name" value="LIMR FAMILY PROTEIN DDB_G0283707-RELATED"/>
    <property type="match status" value="1"/>
</dbReference>
<keyword evidence="3 5" id="KW-1133">Transmembrane helix</keyword>
<feature type="transmembrane region" description="Helical" evidence="5">
    <location>
        <begin position="321"/>
        <end position="344"/>
    </location>
</feature>
<dbReference type="Proteomes" id="UP001311799">
    <property type="component" value="Unassembled WGS sequence"/>
</dbReference>
<keyword evidence="2 5" id="KW-0812">Transmembrane</keyword>
<reference evidence="6 7" key="1">
    <citation type="submission" date="2023-10" db="EMBL/GenBank/DDBJ databases">
        <title>Comparative genomics analysis reveals potential genetic determinants of host preference in Cryptosporidium xiaoi.</title>
        <authorList>
            <person name="Xiao L."/>
            <person name="Li J."/>
        </authorList>
    </citation>
    <scope>NUCLEOTIDE SEQUENCE [LARGE SCALE GENOMIC DNA]</scope>
    <source>
        <strain evidence="6 7">52996</strain>
    </source>
</reference>
<feature type="transmembrane region" description="Helical" evidence="5">
    <location>
        <begin position="406"/>
        <end position="433"/>
    </location>
</feature>
<proteinExistence type="predicted"/>
<evidence type="ECO:0000313" key="6">
    <source>
        <dbReference type="EMBL" id="KAK6591201.1"/>
    </source>
</evidence>
<keyword evidence="7" id="KW-1185">Reference proteome</keyword>
<evidence type="ECO:0000256" key="3">
    <source>
        <dbReference type="ARBA" id="ARBA00022989"/>
    </source>
</evidence>
<feature type="transmembrane region" description="Helical" evidence="5">
    <location>
        <begin position="6"/>
        <end position="25"/>
    </location>
</feature>
<name>A0AAV9Y2P0_9CRYT</name>
<evidence type="ECO:0000256" key="1">
    <source>
        <dbReference type="ARBA" id="ARBA00004141"/>
    </source>
</evidence>
<evidence type="ECO:0000313" key="7">
    <source>
        <dbReference type="Proteomes" id="UP001311799"/>
    </source>
</evidence>
<feature type="transmembrane region" description="Helical" evidence="5">
    <location>
        <begin position="458"/>
        <end position="480"/>
    </location>
</feature>